<keyword evidence="2" id="KW-0560">Oxidoreductase</keyword>
<dbReference type="Gene3D" id="3.40.50.720">
    <property type="entry name" value="NAD(P)-binding Rossmann-like Domain"/>
    <property type="match status" value="1"/>
</dbReference>
<dbReference type="EMBL" id="JAODWD010000005">
    <property type="protein sequence ID" value="MCT7660713.1"/>
    <property type="molecule type" value="Genomic_DNA"/>
</dbReference>
<gene>
    <name evidence="5" type="ORF">N4S67_20120</name>
</gene>
<evidence type="ECO:0000313" key="6">
    <source>
        <dbReference type="Proteomes" id="UP001206639"/>
    </source>
</evidence>
<keyword evidence="6" id="KW-1185">Reference proteome</keyword>
<dbReference type="SMART" id="SM00822">
    <property type="entry name" value="PKS_KR"/>
    <property type="match status" value="1"/>
</dbReference>
<dbReference type="InterPro" id="IPR020904">
    <property type="entry name" value="Sc_DH/Rdtase_CS"/>
</dbReference>
<dbReference type="InterPro" id="IPR036291">
    <property type="entry name" value="NAD(P)-bd_dom_sf"/>
</dbReference>
<dbReference type="RefSeq" id="WP_260994791.1">
    <property type="nucleotide sequence ID" value="NZ_JAODWD010000005.1"/>
</dbReference>
<reference evidence="6" key="1">
    <citation type="submission" date="2023-07" db="EMBL/GenBank/DDBJ databases">
        <authorList>
            <person name="Deng Y."/>
            <person name="Zhang Y.-Q."/>
        </authorList>
    </citation>
    <scope>NUCLEOTIDE SEQUENCE [LARGE SCALE GENOMIC DNA]</scope>
    <source>
        <strain evidence="6">CPCC 205710</strain>
    </source>
</reference>
<evidence type="ECO:0000256" key="2">
    <source>
        <dbReference type="ARBA" id="ARBA00023002"/>
    </source>
</evidence>
<name>A0ABT2MEK4_9MYCO</name>
<evidence type="ECO:0000313" key="5">
    <source>
        <dbReference type="EMBL" id="MCT7660713.1"/>
    </source>
</evidence>
<organism evidence="5 6">
    <name type="scientific">Mycobacterium deserti</name>
    <dbReference type="NCBI Taxonomy" id="2978347"/>
    <lineage>
        <taxon>Bacteria</taxon>
        <taxon>Bacillati</taxon>
        <taxon>Actinomycetota</taxon>
        <taxon>Actinomycetes</taxon>
        <taxon>Mycobacteriales</taxon>
        <taxon>Mycobacteriaceae</taxon>
        <taxon>Mycobacterium</taxon>
    </lineage>
</organism>
<feature type="domain" description="Ketoreductase" evidence="4">
    <location>
        <begin position="14"/>
        <end position="181"/>
    </location>
</feature>
<dbReference type="Proteomes" id="UP001206639">
    <property type="component" value="Unassembled WGS sequence"/>
</dbReference>
<evidence type="ECO:0000256" key="1">
    <source>
        <dbReference type="ARBA" id="ARBA00006484"/>
    </source>
</evidence>
<keyword evidence="3" id="KW-0520">NAD</keyword>
<dbReference type="PRINTS" id="PR00080">
    <property type="entry name" value="SDRFAMILY"/>
</dbReference>
<dbReference type="InterPro" id="IPR057326">
    <property type="entry name" value="KR_dom"/>
</dbReference>
<comment type="similarity">
    <text evidence="1">Belongs to the short-chain dehydrogenases/reductases (SDR) family.</text>
</comment>
<dbReference type="PROSITE" id="PS00061">
    <property type="entry name" value="ADH_SHORT"/>
    <property type="match status" value="1"/>
</dbReference>
<sequence>MTTYTTNLLDFSSKSAIVTGAASGIGRACARLLAHAGAEVVALDADAAGLEKSYAEVDNVTTAVADVADLSRVQAAVGTMAFDVALNAAGVMIRKDLTETSPDDWNRVISVNLTGYFNVLKAIAPHMPDGSAIIQIASITAHLGYRYPAYSATKGAILALTRQLARELGPRGIRVNSISPGVIVTGLNDTYFADPEHATPTISQTPLSRLGAPEDIANVALFMASPLASFITGEDILVDGGLGSTAHF</sequence>
<dbReference type="PANTHER" id="PTHR24321">
    <property type="entry name" value="DEHYDROGENASES, SHORT CHAIN"/>
    <property type="match status" value="1"/>
</dbReference>
<protein>
    <submittedName>
        <fullName evidence="5">SDR family oxidoreductase</fullName>
    </submittedName>
</protein>
<evidence type="ECO:0000256" key="3">
    <source>
        <dbReference type="ARBA" id="ARBA00023027"/>
    </source>
</evidence>
<dbReference type="SUPFAM" id="SSF51735">
    <property type="entry name" value="NAD(P)-binding Rossmann-fold domains"/>
    <property type="match status" value="1"/>
</dbReference>
<evidence type="ECO:0000259" key="4">
    <source>
        <dbReference type="SMART" id="SM00822"/>
    </source>
</evidence>
<proteinExistence type="inferred from homology"/>
<dbReference type="PANTHER" id="PTHR24321:SF8">
    <property type="entry name" value="ESTRADIOL 17-BETA-DEHYDROGENASE 8-RELATED"/>
    <property type="match status" value="1"/>
</dbReference>
<comment type="caution">
    <text evidence="5">The sequence shown here is derived from an EMBL/GenBank/DDBJ whole genome shotgun (WGS) entry which is preliminary data.</text>
</comment>
<dbReference type="PRINTS" id="PR00081">
    <property type="entry name" value="GDHRDH"/>
</dbReference>
<dbReference type="Pfam" id="PF13561">
    <property type="entry name" value="adh_short_C2"/>
    <property type="match status" value="1"/>
</dbReference>
<dbReference type="InterPro" id="IPR002347">
    <property type="entry name" value="SDR_fam"/>
</dbReference>
<accession>A0ABT2MEK4</accession>
<dbReference type="CDD" id="cd05233">
    <property type="entry name" value="SDR_c"/>
    <property type="match status" value="1"/>
</dbReference>